<evidence type="ECO:0000256" key="1">
    <source>
        <dbReference type="ARBA" id="ARBA00004232"/>
    </source>
</evidence>
<sequence>MVRIKDFTGGNDFTPSFSSIGDKSDKRTRRAAGSQLFAGWPGCGNKQQGRNLFDSGVGRRESRDPNTTGSESLCRDPLPFLQVNNSPMKRKNSDKRVAAPAKKPALSPASATPADARRLAKECLESATKLNNVVTLLEWCESTVPSLTHASLLALHYVFSELSKRGGLKKPAPAASGDNPEPDPKSAVSTWLRENRTLFVAVLVRVLQERSDAALQIASLETLLALLKQESEVMKEFQNALFQRVVEACVSSAVVTDQLIVALVKNLNAYDDLRMYFYKDLGKFLEAAREGTHASKRRKGAPDNSSVSIIAINAFKVLDKLANPKSEAELGQLHCVFEKPEKAGGKETVYAPLQVTAHRRAFESCWLALLRHQMTPEIYKRVLLVLHKRIIPFMNKPAMLIDFLIDSYELGRCLQAGLAGILSRLNGMLTIGGVISMLALNGLLTLILEHNLDYPYFFKKLYSLLDRNIMHVNSLPTYLVAAFIKRLARLSLTAPPSGIVIIIPFIYNLLKRHPACVVLIHRDGDDEVETT</sequence>
<evidence type="ECO:0000256" key="7">
    <source>
        <dbReference type="SAM" id="Phobius"/>
    </source>
</evidence>
<keyword evidence="7" id="KW-0472">Membrane</keyword>
<comment type="similarity">
    <text evidence="2">Belongs to the CBF/MAK21 family.</text>
</comment>
<feature type="transmembrane region" description="Helical" evidence="7">
    <location>
        <begin position="494"/>
        <end position="510"/>
    </location>
</feature>
<accession>A0A4P9WFU1</accession>
<feature type="non-terminal residue" evidence="9">
    <location>
        <position position="531"/>
    </location>
</feature>
<keyword evidence="3 7" id="KW-0812">Transmembrane</keyword>
<name>A0A4P9WFU1_9FUNG</name>
<dbReference type="GO" id="GO:0032040">
    <property type="term" value="C:small-subunit processome"/>
    <property type="evidence" value="ECO:0007669"/>
    <property type="project" value="TreeGrafter"/>
</dbReference>
<evidence type="ECO:0000256" key="4">
    <source>
        <dbReference type="ARBA" id="ARBA00022989"/>
    </source>
</evidence>
<comment type="subcellular location">
    <subcellularLocation>
        <location evidence="1">Nucleus membrane</location>
        <topology evidence="1">Multi-pass membrane protein</topology>
    </subcellularLocation>
</comment>
<keyword evidence="10" id="KW-1185">Reference proteome</keyword>
<dbReference type="OrthoDB" id="10263185at2759"/>
<feature type="coiled-coil region" evidence="5">
    <location>
        <begin position="210"/>
        <end position="240"/>
    </location>
</feature>
<feature type="compositionally biased region" description="Polar residues" evidence="6">
    <location>
        <begin position="11"/>
        <end position="21"/>
    </location>
</feature>
<evidence type="ECO:0000256" key="2">
    <source>
        <dbReference type="ARBA" id="ARBA00007797"/>
    </source>
</evidence>
<evidence type="ECO:0000313" key="9">
    <source>
        <dbReference type="EMBL" id="RKO90745.1"/>
    </source>
</evidence>
<dbReference type="InterPro" id="IPR016024">
    <property type="entry name" value="ARM-type_fold"/>
</dbReference>
<evidence type="ECO:0000259" key="8">
    <source>
        <dbReference type="Pfam" id="PF03914"/>
    </source>
</evidence>
<organism evidence="9 10">
    <name type="scientific">Blyttiomyces helicus</name>
    <dbReference type="NCBI Taxonomy" id="388810"/>
    <lineage>
        <taxon>Eukaryota</taxon>
        <taxon>Fungi</taxon>
        <taxon>Fungi incertae sedis</taxon>
        <taxon>Chytridiomycota</taxon>
        <taxon>Chytridiomycota incertae sedis</taxon>
        <taxon>Chytridiomycetes</taxon>
        <taxon>Chytridiomycetes incertae sedis</taxon>
        <taxon>Blyttiomyces</taxon>
    </lineage>
</organism>
<dbReference type="EMBL" id="KZ995402">
    <property type="protein sequence ID" value="RKO90745.1"/>
    <property type="molecule type" value="Genomic_DNA"/>
</dbReference>
<dbReference type="GO" id="GO:0042254">
    <property type="term" value="P:ribosome biogenesis"/>
    <property type="evidence" value="ECO:0007669"/>
    <property type="project" value="InterPro"/>
</dbReference>
<protein>
    <submittedName>
        <fullName evidence="9">CBF/Mak21 family-domain-containing protein</fullName>
    </submittedName>
</protein>
<dbReference type="Pfam" id="PF03914">
    <property type="entry name" value="CBF"/>
    <property type="match status" value="1"/>
</dbReference>
<dbReference type="GO" id="GO:0030692">
    <property type="term" value="C:Noc4p-Nop14p complex"/>
    <property type="evidence" value="ECO:0007669"/>
    <property type="project" value="TreeGrafter"/>
</dbReference>
<feature type="compositionally biased region" description="Low complexity" evidence="6">
    <location>
        <begin position="98"/>
        <end position="114"/>
    </location>
</feature>
<feature type="domain" description="CCAAT-binding factor" evidence="8">
    <location>
        <begin position="436"/>
        <end position="528"/>
    </location>
</feature>
<dbReference type="AlphaFoldDB" id="A0A4P9WFU1"/>
<evidence type="ECO:0000256" key="5">
    <source>
        <dbReference type="SAM" id="Coils"/>
    </source>
</evidence>
<evidence type="ECO:0000313" key="10">
    <source>
        <dbReference type="Proteomes" id="UP000269721"/>
    </source>
</evidence>
<dbReference type="Proteomes" id="UP000269721">
    <property type="component" value="Unassembled WGS sequence"/>
</dbReference>
<proteinExistence type="inferred from homology"/>
<keyword evidence="5" id="KW-0175">Coiled coil</keyword>
<keyword evidence="4 7" id="KW-1133">Transmembrane helix</keyword>
<evidence type="ECO:0000256" key="6">
    <source>
        <dbReference type="SAM" id="MobiDB-lite"/>
    </source>
</evidence>
<feature type="region of interest" description="Disordered" evidence="6">
    <location>
        <begin position="1"/>
        <end position="114"/>
    </location>
</feature>
<dbReference type="InterPro" id="IPR005612">
    <property type="entry name" value="CCAAT-binding_factor"/>
</dbReference>
<dbReference type="PANTHER" id="PTHR12455">
    <property type="entry name" value="NUCLEOLAR COMPLEX PROTEIN 4"/>
    <property type="match status" value="1"/>
</dbReference>
<evidence type="ECO:0000256" key="3">
    <source>
        <dbReference type="ARBA" id="ARBA00022692"/>
    </source>
</evidence>
<reference evidence="10" key="1">
    <citation type="journal article" date="2018" name="Nat. Microbiol.">
        <title>Leveraging single-cell genomics to expand the fungal tree of life.</title>
        <authorList>
            <person name="Ahrendt S.R."/>
            <person name="Quandt C.A."/>
            <person name="Ciobanu D."/>
            <person name="Clum A."/>
            <person name="Salamov A."/>
            <person name="Andreopoulos B."/>
            <person name="Cheng J.F."/>
            <person name="Woyke T."/>
            <person name="Pelin A."/>
            <person name="Henrissat B."/>
            <person name="Reynolds N.K."/>
            <person name="Benny G.L."/>
            <person name="Smith M.E."/>
            <person name="James T.Y."/>
            <person name="Grigoriev I.V."/>
        </authorList>
    </citation>
    <scope>NUCLEOTIDE SEQUENCE [LARGE SCALE GENOMIC DNA]</scope>
</reference>
<feature type="transmembrane region" description="Helical" evidence="7">
    <location>
        <begin position="428"/>
        <end position="448"/>
    </location>
</feature>
<gene>
    <name evidence="9" type="ORF">BDK51DRAFT_29099</name>
</gene>
<dbReference type="PANTHER" id="PTHR12455:SF0">
    <property type="entry name" value="NUCLEOLAR COMPLEX PROTEIN 4 HOMOLOG"/>
    <property type="match status" value="1"/>
</dbReference>
<dbReference type="GO" id="GO:0031965">
    <property type="term" value="C:nuclear membrane"/>
    <property type="evidence" value="ECO:0007669"/>
    <property type="project" value="UniProtKB-SubCell"/>
</dbReference>
<dbReference type="SUPFAM" id="SSF48371">
    <property type="entry name" value="ARM repeat"/>
    <property type="match status" value="1"/>
</dbReference>
<dbReference type="InterPro" id="IPR027193">
    <property type="entry name" value="Noc4"/>
</dbReference>